<dbReference type="HOGENOM" id="CLU_179254_0_0_2"/>
<gene>
    <name evidence="1" type="ordered locus">Mhun_1355</name>
</gene>
<sequence length="74" mass="8689">MTKNKTPSSKDEAWTDAKKRYKLTDEHIRMAKELGLNPKKFGSYAPNKQEPWKEPLPDFIEEIYAKRFKKSESG</sequence>
<protein>
    <submittedName>
        <fullName evidence="1">Uncharacterized protein</fullName>
    </submittedName>
</protein>
<dbReference type="Proteomes" id="UP000001941">
    <property type="component" value="Chromosome"/>
</dbReference>
<dbReference type="STRING" id="323259.Mhun_1355"/>
<keyword evidence="2" id="KW-1185">Reference proteome</keyword>
<dbReference type="EMBL" id="CP000254">
    <property type="protein sequence ID" value="ABD41095.1"/>
    <property type="molecule type" value="Genomic_DNA"/>
</dbReference>
<proteinExistence type="predicted"/>
<accession>Q2FP55</accession>
<dbReference type="RefSeq" id="WP_011448372.1">
    <property type="nucleotide sequence ID" value="NC_007796.1"/>
</dbReference>
<evidence type="ECO:0000313" key="1">
    <source>
        <dbReference type="EMBL" id="ABD41095.1"/>
    </source>
</evidence>
<name>Q2FP55_METHJ</name>
<dbReference type="InParanoid" id="Q2FP55"/>
<dbReference type="GeneID" id="3923180"/>
<dbReference type="AlphaFoldDB" id="Q2FP55"/>
<evidence type="ECO:0000313" key="2">
    <source>
        <dbReference type="Proteomes" id="UP000001941"/>
    </source>
</evidence>
<dbReference type="KEGG" id="mhu:Mhun_1355"/>
<dbReference type="OrthoDB" id="377881at2157"/>
<dbReference type="EnsemblBacteria" id="ABD41095">
    <property type="protein sequence ID" value="ABD41095"/>
    <property type="gene ID" value="Mhun_1355"/>
</dbReference>
<reference evidence="2" key="1">
    <citation type="journal article" date="2016" name="Stand. Genomic Sci.">
        <title>Complete genome sequence of Methanospirillum hungatei type strain JF1.</title>
        <authorList>
            <person name="Gunsalus R.P."/>
            <person name="Cook L.E."/>
            <person name="Crable B."/>
            <person name="Rohlin L."/>
            <person name="McDonald E."/>
            <person name="Mouttaki H."/>
            <person name="Sieber J.R."/>
            <person name="Poweleit N."/>
            <person name="Zhou H."/>
            <person name="Lapidus A.L."/>
            <person name="Daligault H.E."/>
            <person name="Land M."/>
            <person name="Gilna P."/>
            <person name="Ivanova N."/>
            <person name="Kyrpides N."/>
            <person name="Culley D.E."/>
            <person name="McInerney M.J."/>
        </authorList>
    </citation>
    <scope>NUCLEOTIDE SEQUENCE [LARGE SCALE GENOMIC DNA]</scope>
    <source>
        <strain evidence="2">ATCC 27890 / DSM 864 / NBRC 100397 / JF-1</strain>
    </source>
</reference>
<organism evidence="1 2">
    <name type="scientific">Methanospirillum hungatei JF-1 (strain ATCC 27890 / DSM 864 / NBRC 100397 / JF-1)</name>
    <dbReference type="NCBI Taxonomy" id="323259"/>
    <lineage>
        <taxon>Archaea</taxon>
        <taxon>Methanobacteriati</taxon>
        <taxon>Methanobacteriota</taxon>
        <taxon>Stenosarchaea group</taxon>
        <taxon>Methanomicrobia</taxon>
        <taxon>Methanomicrobiales</taxon>
        <taxon>Methanospirillaceae</taxon>
        <taxon>Methanospirillum</taxon>
    </lineage>
</organism>